<dbReference type="eggNOG" id="ENOG5032XQ0">
    <property type="taxonomic scope" value="Bacteria"/>
</dbReference>
<evidence type="ECO:0000313" key="1">
    <source>
        <dbReference type="EMBL" id="EPD70885.1"/>
    </source>
</evidence>
<evidence type="ECO:0000313" key="2">
    <source>
        <dbReference type="Proteomes" id="UP000014408"/>
    </source>
</evidence>
<gene>
    <name evidence="1" type="ORF">HMPREF1219_00180</name>
</gene>
<dbReference type="STRING" id="1125779.HMPREF1219_00180"/>
<comment type="caution">
    <text evidence="1">The sequence shown here is derived from an EMBL/GenBank/DDBJ whole genome shotgun (WGS) entry which is preliminary data.</text>
</comment>
<organism evidence="1 2">
    <name type="scientific">Corynebacterium pyruviciproducens ATCC BAA-1742</name>
    <dbReference type="NCBI Taxonomy" id="1125779"/>
    <lineage>
        <taxon>Bacteria</taxon>
        <taxon>Bacillati</taxon>
        <taxon>Actinomycetota</taxon>
        <taxon>Actinomycetes</taxon>
        <taxon>Mycobacteriales</taxon>
        <taxon>Corynebacteriaceae</taxon>
        <taxon>Corynebacterium</taxon>
    </lineage>
</organism>
<sequence>MLITLLQLPELRKTLVKKEKLLPPPPPGAGVTERHVATLKNASLWWVSRDMTKLALDTAPDLPPWTPTIAAPETSGLMWFDHPIGTTPADPGEGFMADGRWAESILGSAAVHGVHWSITGDLLNFTFYGAVSDPVQRARTAPLWRDVYEIAMYTVRGDVEYSPQVTQLREPWAAHVVHTIGAAWLLMQQPRVAEKRSRRASLHTGNKKRKPGKEQLIQVIDLRRLAHNDAEREQNYGQSREFHTRWMVRGHWRQQRVGPGRKYTKPVFVSPYLKGPEGAPIKTDRVNAWRH</sequence>
<dbReference type="HOGENOM" id="CLU_076071_0_0_11"/>
<proteinExistence type="predicted"/>
<reference evidence="1 2" key="1">
    <citation type="submission" date="2013-05" db="EMBL/GenBank/DDBJ databases">
        <title>The Genome Sequence of Corynebacterium pyruviciproducens 1773O (ATCC BAA-1742).</title>
        <authorList>
            <consortium name="The Broad Institute Genomics Platform"/>
            <person name="Earl A."/>
            <person name="Ward D."/>
            <person name="Feldgarden M."/>
            <person name="Gevers D."/>
            <person name="Tong J."/>
            <person name="Walker B."/>
            <person name="Young S."/>
            <person name="Zeng Q."/>
            <person name="Gargeya S."/>
            <person name="Fitzgerald M."/>
            <person name="Haas B."/>
            <person name="Abouelleil A."/>
            <person name="Allen A.W."/>
            <person name="Alvarado L."/>
            <person name="Arachchi H.M."/>
            <person name="Berlin A.M."/>
            <person name="Chapman S.B."/>
            <person name="Gainer-Dewar J."/>
            <person name="Goldberg J."/>
            <person name="Griggs A."/>
            <person name="Gujja S."/>
            <person name="Hansen M."/>
            <person name="Howarth C."/>
            <person name="Imamovic A."/>
            <person name="Ireland A."/>
            <person name="Larimer J."/>
            <person name="McCowan C."/>
            <person name="Murphy C."/>
            <person name="Pearson M."/>
            <person name="Poon T.W."/>
            <person name="Priest M."/>
            <person name="Roberts A."/>
            <person name="Saif S."/>
            <person name="Shea T."/>
            <person name="Sisk P."/>
            <person name="Sykes S."/>
            <person name="Wortman J."/>
            <person name="Nusbaum C."/>
            <person name="Birren B."/>
        </authorList>
    </citation>
    <scope>NUCLEOTIDE SEQUENCE [LARGE SCALE GENOMIC DNA]</scope>
    <source>
        <strain evidence="1 2">ATCC BAA-1742</strain>
    </source>
</reference>
<dbReference type="Proteomes" id="UP000014408">
    <property type="component" value="Unassembled WGS sequence"/>
</dbReference>
<keyword evidence="2" id="KW-1185">Reference proteome</keyword>
<protein>
    <submittedName>
        <fullName evidence="1">Uncharacterized protein</fullName>
    </submittedName>
</protein>
<dbReference type="EMBL" id="ATBY01000002">
    <property type="protein sequence ID" value="EPD70885.1"/>
    <property type="molecule type" value="Genomic_DNA"/>
</dbReference>
<accession>S2Z959</accession>
<dbReference type="AlphaFoldDB" id="S2Z959"/>
<name>S2Z959_9CORY</name>